<dbReference type="EMBL" id="JAQQXP010000002">
    <property type="protein sequence ID" value="MDC8831831.1"/>
    <property type="molecule type" value="Genomic_DNA"/>
</dbReference>
<evidence type="ECO:0000259" key="2">
    <source>
        <dbReference type="Pfam" id="PF06251"/>
    </source>
</evidence>
<dbReference type="InterPro" id="IPR046459">
    <property type="entry name" value="Caps_syn_GfcC_N"/>
</dbReference>
<proteinExistence type="predicted"/>
<accession>A0ABT5L631</accession>
<feature type="signal peptide" evidence="1">
    <location>
        <begin position="1"/>
        <end position="20"/>
    </location>
</feature>
<name>A0ABT5L631_9ALTE</name>
<evidence type="ECO:0000313" key="4">
    <source>
        <dbReference type="EMBL" id="MDC8831831.1"/>
    </source>
</evidence>
<dbReference type="Gene3D" id="3.10.560.10">
    <property type="entry name" value="Outer membrane lipoprotein wza domain like"/>
    <property type="match status" value="1"/>
</dbReference>
<evidence type="ECO:0000256" key="1">
    <source>
        <dbReference type="SAM" id="SignalP"/>
    </source>
</evidence>
<sequence>MTLARIFILLSFLLSDQCFATVTFNVQGKVYSFEQPVRLANVLSLVSDKPAYWASSAVYKLNDPGPEKLRAEVLQTLSDLIRQQTKNSKGYHELTALYQEIGSWQLMRRMNILVDYDQARLNNQRNPAFQHGDYYIKLQPRRTEIHLFGLISESQQQLDYEQSSTVSDYLNATARSTQAHRDYAYVIEPDGTLIRTGIAYWNRQYYKPMPNSIIFVPLQTSLLFDNIDELNSNIAQLLKHRM</sequence>
<organism evidence="4 5">
    <name type="scientific">Alteromonas gilva</name>
    <dbReference type="NCBI Taxonomy" id="2987522"/>
    <lineage>
        <taxon>Bacteria</taxon>
        <taxon>Pseudomonadati</taxon>
        <taxon>Pseudomonadota</taxon>
        <taxon>Gammaproteobacteria</taxon>
        <taxon>Alteromonadales</taxon>
        <taxon>Alteromonadaceae</taxon>
        <taxon>Alteromonas/Salinimonas group</taxon>
        <taxon>Alteromonas</taxon>
    </lineage>
</organism>
<dbReference type="InterPro" id="IPR010425">
    <property type="entry name" value="Caps_synth_GfcC-like_C"/>
</dbReference>
<evidence type="ECO:0000313" key="5">
    <source>
        <dbReference type="Proteomes" id="UP001218788"/>
    </source>
</evidence>
<comment type="caution">
    <text evidence="4">The sequence shown here is derived from an EMBL/GenBank/DDBJ whole genome shotgun (WGS) entry which is preliminary data.</text>
</comment>
<keyword evidence="5" id="KW-1185">Reference proteome</keyword>
<dbReference type="RefSeq" id="WP_273641614.1">
    <property type="nucleotide sequence ID" value="NZ_JAQQXP010000002.1"/>
</dbReference>
<evidence type="ECO:0000259" key="3">
    <source>
        <dbReference type="Pfam" id="PF20616"/>
    </source>
</evidence>
<keyword evidence="1" id="KW-0732">Signal</keyword>
<protein>
    <submittedName>
        <fullName evidence="4">Capsule biosynthesis GfcC family protein</fullName>
    </submittedName>
</protein>
<feature type="chain" id="PRO_5045997345" evidence="1">
    <location>
        <begin position="21"/>
        <end position="242"/>
    </location>
</feature>
<dbReference type="Proteomes" id="UP001218788">
    <property type="component" value="Unassembled WGS sequence"/>
</dbReference>
<gene>
    <name evidence="4" type="ORF">OIK42_13820</name>
</gene>
<feature type="domain" description="Capsule biosynthesis GfcC-like N-terminal" evidence="3">
    <location>
        <begin position="21"/>
        <end position="141"/>
    </location>
</feature>
<reference evidence="4 5" key="1">
    <citation type="submission" date="2022-10" db="EMBL/GenBank/DDBJ databases">
        <title>Alteromonas sp. chi3 Genome sequencing.</title>
        <authorList>
            <person name="Park S."/>
        </authorList>
    </citation>
    <scope>NUCLEOTIDE SEQUENCE [LARGE SCALE GENOMIC DNA]</scope>
    <source>
        <strain evidence="5">chi3</strain>
    </source>
</reference>
<dbReference type="Pfam" id="PF20616">
    <property type="entry name" value="Caps_syn_GfcC_N"/>
    <property type="match status" value="1"/>
</dbReference>
<dbReference type="Pfam" id="PF06251">
    <property type="entry name" value="Caps_syn_GfcC_C"/>
    <property type="match status" value="1"/>
</dbReference>
<feature type="domain" description="Capsule biosynthesis GfcC-like C-terminal" evidence="2">
    <location>
        <begin position="159"/>
        <end position="242"/>
    </location>
</feature>